<feature type="domain" description="PilZ" evidence="2">
    <location>
        <begin position="29"/>
        <end position="123"/>
    </location>
</feature>
<feature type="compositionally biased region" description="Basic and acidic residues" evidence="1">
    <location>
        <begin position="19"/>
        <end position="39"/>
    </location>
</feature>
<sequence>MTDRRVAERRNRPLIAEALTRKKERRGDERRDSPRREIALDVREPGQKSRSCLGDLSVSGAAFVTATPPMGDSVELMFSVPTYSGPIVASAVVVGRRGVEKGTQVSVVFTDIDVEAELAIAQWFDDSRKPSVH</sequence>
<reference evidence="3 4" key="1">
    <citation type="submission" date="2017-08" db="EMBL/GenBank/DDBJ databases">
        <title>Infants hospitalized years apart are colonized by the same room-sourced microbial strains.</title>
        <authorList>
            <person name="Brooks B."/>
            <person name="Olm M.R."/>
            <person name="Firek B.A."/>
            <person name="Baker R."/>
            <person name="Thomas B.C."/>
            <person name="Morowitz M.J."/>
            <person name="Banfield J.F."/>
        </authorList>
    </citation>
    <scope>NUCLEOTIDE SEQUENCE [LARGE SCALE GENOMIC DNA]</scope>
    <source>
        <strain evidence="3">S2_003_000_R2_14</strain>
    </source>
</reference>
<dbReference type="AlphaFoldDB" id="A0A2W5UPL9"/>
<evidence type="ECO:0000256" key="1">
    <source>
        <dbReference type="SAM" id="MobiDB-lite"/>
    </source>
</evidence>
<gene>
    <name evidence="3" type="ORF">DI536_32825</name>
</gene>
<accession>A0A2W5UPL9</accession>
<organism evidence="3 4">
    <name type="scientific">Archangium gephyra</name>
    <dbReference type="NCBI Taxonomy" id="48"/>
    <lineage>
        <taxon>Bacteria</taxon>
        <taxon>Pseudomonadati</taxon>
        <taxon>Myxococcota</taxon>
        <taxon>Myxococcia</taxon>
        <taxon>Myxococcales</taxon>
        <taxon>Cystobacterineae</taxon>
        <taxon>Archangiaceae</taxon>
        <taxon>Archangium</taxon>
    </lineage>
</organism>
<name>A0A2W5UPL9_9BACT</name>
<proteinExistence type="predicted"/>
<dbReference type="InterPro" id="IPR009875">
    <property type="entry name" value="PilZ_domain"/>
</dbReference>
<evidence type="ECO:0000259" key="2">
    <source>
        <dbReference type="Pfam" id="PF07238"/>
    </source>
</evidence>
<feature type="region of interest" description="Disordered" evidence="1">
    <location>
        <begin position="1"/>
        <end position="39"/>
    </location>
</feature>
<dbReference type="Pfam" id="PF07238">
    <property type="entry name" value="PilZ"/>
    <property type="match status" value="1"/>
</dbReference>
<protein>
    <recommendedName>
        <fullName evidence="2">PilZ domain-containing protein</fullName>
    </recommendedName>
</protein>
<dbReference type="Gene3D" id="2.40.10.220">
    <property type="entry name" value="predicted glycosyltransferase like domains"/>
    <property type="match status" value="1"/>
</dbReference>
<evidence type="ECO:0000313" key="3">
    <source>
        <dbReference type="EMBL" id="PZR05224.1"/>
    </source>
</evidence>
<dbReference type="GO" id="GO:0035438">
    <property type="term" value="F:cyclic-di-GMP binding"/>
    <property type="evidence" value="ECO:0007669"/>
    <property type="project" value="InterPro"/>
</dbReference>
<comment type="caution">
    <text evidence="3">The sequence shown here is derived from an EMBL/GenBank/DDBJ whole genome shotgun (WGS) entry which is preliminary data.</text>
</comment>
<dbReference type="Proteomes" id="UP000249061">
    <property type="component" value="Unassembled WGS sequence"/>
</dbReference>
<feature type="compositionally biased region" description="Basic and acidic residues" evidence="1">
    <location>
        <begin position="1"/>
        <end position="11"/>
    </location>
</feature>
<evidence type="ECO:0000313" key="4">
    <source>
        <dbReference type="Proteomes" id="UP000249061"/>
    </source>
</evidence>
<dbReference type="EMBL" id="QFQP01000047">
    <property type="protein sequence ID" value="PZR05224.1"/>
    <property type="molecule type" value="Genomic_DNA"/>
</dbReference>
<dbReference type="SUPFAM" id="SSF141371">
    <property type="entry name" value="PilZ domain-like"/>
    <property type="match status" value="1"/>
</dbReference>